<reference evidence="11 12" key="1">
    <citation type="submission" date="2019-08" db="EMBL/GenBank/DDBJ databases">
        <authorList>
            <person name="Grouzdev D."/>
            <person name="Tikhonova E."/>
            <person name="Kravchenko I."/>
        </authorList>
    </citation>
    <scope>NUCLEOTIDE SEQUENCE [LARGE SCALE GENOMIC DNA]</scope>
    <source>
        <strain evidence="11 12">59b</strain>
    </source>
</reference>
<evidence type="ECO:0000313" key="12">
    <source>
        <dbReference type="Proteomes" id="UP000324927"/>
    </source>
</evidence>
<dbReference type="FunFam" id="3.30.300.30:FF:000008">
    <property type="entry name" value="2,3-dihydroxybenzoate-AMP ligase"/>
    <property type="match status" value="1"/>
</dbReference>
<evidence type="ECO:0000256" key="6">
    <source>
        <dbReference type="ARBA" id="ARBA00066616"/>
    </source>
</evidence>
<dbReference type="Pfam" id="PF13193">
    <property type="entry name" value="AMP-binding_C"/>
    <property type="match status" value="1"/>
</dbReference>
<dbReference type="InterPro" id="IPR000873">
    <property type="entry name" value="AMP-dep_synth/lig_dom"/>
</dbReference>
<keyword evidence="4" id="KW-0443">Lipid metabolism</keyword>
<evidence type="ECO:0000313" key="11">
    <source>
        <dbReference type="EMBL" id="KAA0592727.1"/>
    </source>
</evidence>
<dbReference type="Gene3D" id="3.30.300.30">
    <property type="match status" value="1"/>
</dbReference>
<dbReference type="EC" id="6.2.1.44" evidence="6"/>
<dbReference type="InterPro" id="IPR025110">
    <property type="entry name" value="AMP-bd_C"/>
</dbReference>
<dbReference type="PANTHER" id="PTHR43859:SF4">
    <property type="entry name" value="BUTANOATE--COA LIGASE AAE1-RELATED"/>
    <property type="match status" value="1"/>
</dbReference>
<dbReference type="Proteomes" id="UP000324927">
    <property type="component" value="Unassembled WGS sequence"/>
</dbReference>
<keyword evidence="3" id="KW-0276">Fatty acid metabolism</keyword>
<dbReference type="AlphaFoldDB" id="A0A5A9GEG0"/>
<sequence length="540" mass="58752">MRSTMMDVPLMVSSILRHAALYHGDTEIVSRTVEGPLHRTTYAKTWKRSQQLANALAALGLGRGDRVGTLAWNGYRHLEIYYGASGAGHVCHTINPRLFPDQIAYIINHAGDRVLFVELSFVDLLESIADRLTGVEAIVVMTDAAHMPASRRLPALLCYEDLLAAQPDRFDWLQLDENEAAAMCYTSGTTGDPKGVLYSHRSIVLHAMAVCMPDVFALGAGSVAMPVVPMFHVNAWGLPYAAALVGAKLVLPGSKLDGASLHELIIAEEVSFTAGVPTIWMALLDWVAANDVSFGSLKRVAVGGSACPPAMFARFRDHGVEVLHAWGMTETSPVGLANSPKPNRPTRRPDEEVALSTKQGRPLFGMEFRVVGADGTEIAHDGVAFGNMQVRGPWVAAGYFGDERAAVHATPGWFETGDVVTMDADGYVQIVDRSKDVIKSGGEWISSIDLENIAIAHPAVQEAAVVAHPDERWSERPLLVVVRRPGSALTEREILAHYEGKVARWWIPDHAIFVDELPHTATGKLLKARIREIYSKPSPV</sequence>
<gene>
    <name evidence="11" type="ORF">FZ942_26625</name>
</gene>
<dbReference type="Pfam" id="PF00501">
    <property type="entry name" value="AMP-binding"/>
    <property type="match status" value="1"/>
</dbReference>
<dbReference type="Gene3D" id="3.40.50.12780">
    <property type="entry name" value="N-terminal domain of ligase-like"/>
    <property type="match status" value="1"/>
</dbReference>
<dbReference type="RefSeq" id="WP_149234094.1">
    <property type="nucleotide sequence ID" value="NZ_JALJXJ010000017.1"/>
</dbReference>
<evidence type="ECO:0000256" key="5">
    <source>
        <dbReference type="ARBA" id="ARBA00051915"/>
    </source>
</evidence>
<evidence type="ECO:0000256" key="1">
    <source>
        <dbReference type="ARBA" id="ARBA00006432"/>
    </source>
</evidence>
<comment type="caution">
    <text evidence="11">The sequence shown here is derived from an EMBL/GenBank/DDBJ whole genome shotgun (WGS) entry which is preliminary data.</text>
</comment>
<evidence type="ECO:0000256" key="4">
    <source>
        <dbReference type="ARBA" id="ARBA00023098"/>
    </source>
</evidence>
<evidence type="ECO:0000259" key="10">
    <source>
        <dbReference type="Pfam" id="PF13193"/>
    </source>
</evidence>
<dbReference type="CDD" id="cd12119">
    <property type="entry name" value="ttLC_FACS_AlkK_like"/>
    <property type="match status" value="1"/>
</dbReference>
<organism evidence="11 12">
    <name type="scientific">Azospirillum lipoferum</name>
    <dbReference type="NCBI Taxonomy" id="193"/>
    <lineage>
        <taxon>Bacteria</taxon>
        <taxon>Pseudomonadati</taxon>
        <taxon>Pseudomonadota</taxon>
        <taxon>Alphaproteobacteria</taxon>
        <taxon>Rhodospirillales</taxon>
        <taxon>Azospirillaceae</taxon>
        <taxon>Azospirillum</taxon>
    </lineage>
</organism>
<dbReference type="OrthoDB" id="9803968at2"/>
<name>A0A5A9GEG0_AZOLI</name>
<proteinExistence type="inferred from homology"/>
<keyword evidence="12" id="KW-1185">Reference proteome</keyword>
<dbReference type="PANTHER" id="PTHR43859">
    <property type="entry name" value="ACYL-ACTIVATING ENZYME"/>
    <property type="match status" value="1"/>
</dbReference>
<dbReference type="InterPro" id="IPR020845">
    <property type="entry name" value="AMP-binding_CS"/>
</dbReference>
<evidence type="ECO:0000256" key="7">
    <source>
        <dbReference type="ARBA" id="ARBA00067668"/>
    </source>
</evidence>
<evidence type="ECO:0000259" key="9">
    <source>
        <dbReference type="Pfam" id="PF00501"/>
    </source>
</evidence>
<comment type="similarity">
    <text evidence="1">Belongs to the ATP-dependent AMP-binding enzyme family.</text>
</comment>
<feature type="domain" description="AMP-dependent synthetase/ligase" evidence="9">
    <location>
        <begin position="19"/>
        <end position="400"/>
    </location>
</feature>
<accession>A0A5A9GEG0</accession>
<dbReference type="GO" id="GO:0006631">
    <property type="term" value="P:fatty acid metabolic process"/>
    <property type="evidence" value="ECO:0007669"/>
    <property type="project" value="UniProtKB-KW"/>
</dbReference>
<dbReference type="PROSITE" id="PS00455">
    <property type="entry name" value="AMP_BINDING"/>
    <property type="match status" value="1"/>
</dbReference>
<dbReference type="SUPFAM" id="SSF56801">
    <property type="entry name" value="Acetyl-CoA synthetase-like"/>
    <property type="match status" value="1"/>
</dbReference>
<feature type="domain" description="AMP-binding enzyme C-terminal" evidence="10">
    <location>
        <begin position="450"/>
        <end position="524"/>
    </location>
</feature>
<keyword evidence="2 11" id="KW-0436">Ligase</keyword>
<protein>
    <recommendedName>
        <fullName evidence="7">3-methylmercaptopropionyl-CoA ligase</fullName>
        <ecNumber evidence="6">6.2.1.44</ecNumber>
    </recommendedName>
</protein>
<dbReference type="EMBL" id="VTTN01000014">
    <property type="protein sequence ID" value="KAA0592727.1"/>
    <property type="molecule type" value="Genomic_DNA"/>
</dbReference>
<evidence type="ECO:0000256" key="2">
    <source>
        <dbReference type="ARBA" id="ARBA00022598"/>
    </source>
</evidence>
<evidence type="ECO:0000256" key="8">
    <source>
        <dbReference type="SAM" id="MobiDB-lite"/>
    </source>
</evidence>
<dbReference type="InterPro" id="IPR045851">
    <property type="entry name" value="AMP-bd_C_sf"/>
</dbReference>
<dbReference type="NCBIfam" id="NF004837">
    <property type="entry name" value="PRK06187.1"/>
    <property type="match status" value="1"/>
</dbReference>
<dbReference type="InterPro" id="IPR042099">
    <property type="entry name" value="ANL_N_sf"/>
</dbReference>
<evidence type="ECO:0000256" key="3">
    <source>
        <dbReference type="ARBA" id="ARBA00022832"/>
    </source>
</evidence>
<feature type="region of interest" description="Disordered" evidence="8">
    <location>
        <begin position="333"/>
        <end position="353"/>
    </location>
</feature>
<comment type="catalytic activity">
    <reaction evidence="5">
        <text>3-(methylsulfanyl)propanoate + ATP + CoA = 3-(methylsulfanyl)propanoyl-CoA + AMP + diphosphate</text>
        <dbReference type="Rhea" id="RHEA:43052"/>
        <dbReference type="ChEBI" id="CHEBI:30616"/>
        <dbReference type="ChEBI" id="CHEBI:33019"/>
        <dbReference type="ChEBI" id="CHEBI:49016"/>
        <dbReference type="ChEBI" id="CHEBI:57287"/>
        <dbReference type="ChEBI" id="CHEBI:82815"/>
        <dbReference type="ChEBI" id="CHEBI:456215"/>
        <dbReference type="EC" id="6.2.1.44"/>
    </reaction>
    <physiologicalReaction direction="left-to-right" evidence="5">
        <dbReference type="Rhea" id="RHEA:43053"/>
    </physiologicalReaction>
</comment>
<dbReference type="GO" id="GO:0016874">
    <property type="term" value="F:ligase activity"/>
    <property type="evidence" value="ECO:0007669"/>
    <property type="project" value="UniProtKB-KW"/>
</dbReference>